<proteinExistence type="predicted"/>
<accession>A0ABM7YSF6</accession>
<dbReference type="Gene3D" id="3.30.1370.110">
    <property type="match status" value="1"/>
</dbReference>
<organism evidence="3 4">
    <name type="scientific">Sphaerotilus microaerophilus</name>
    <dbReference type="NCBI Taxonomy" id="2914710"/>
    <lineage>
        <taxon>Bacteria</taxon>
        <taxon>Pseudomonadati</taxon>
        <taxon>Pseudomonadota</taxon>
        <taxon>Betaproteobacteria</taxon>
        <taxon>Burkholderiales</taxon>
        <taxon>Sphaerotilaceae</taxon>
        <taxon>Sphaerotilus</taxon>
    </lineage>
</organism>
<feature type="domain" description="Smr" evidence="2">
    <location>
        <begin position="127"/>
        <end position="208"/>
    </location>
</feature>
<feature type="compositionally biased region" description="Basic and acidic residues" evidence="1">
    <location>
        <begin position="30"/>
        <end position="43"/>
    </location>
</feature>
<evidence type="ECO:0000256" key="1">
    <source>
        <dbReference type="SAM" id="MobiDB-lite"/>
    </source>
</evidence>
<sequence length="225" mass="25164">MKTSWDELAAIGRELTERRRQAEAAAAQRAAEEAARQREHDLFARTVGPVTPLPDTGLAELKRPRPAPIPRQRQRDEQQVLRSSLSDEFDPVTLMETDDRLSYHRVGVGPEVLKNLRQGKWTVQGQIDLHGLRRDAAREALSGFLAEAAKQGWRCVRVVHGKGLGSPGREPVLKGKVASWLAQRREVMAYTQARGPDGGAGALIVLLEGRVPRQRHLRRWLGEND</sequence>
<name>A0ABM7YSF6_9BURK</name>
<dbReference type="InterPro" id="IPR002625">
    <property type="entry name" value="Smr_dom"/>
</dbReference>
<gene>
    <name evidence="3" type="ORF">CATMQ487_45170</name>
</gene>
<evidence type="ECO:0000313" key="3">
    <source>
        <dbReference type="EMBL" id="BDI07547.1"/>
    </source>
</evidence>
<evidence type="ECO:0000259" key="2">
    <source>
        <dbReference type="PROSITE" id="PS50828"/>
    </source>
</evidence>
<dbReference type="PROSITE" id="PS50828">
    <property type="entry name" value="SMR"/>
    <property type="match status" value="1"/>
</dbReference>
<dbReference type="PANTHER" id="PTHR35562">
    <property type="entry name" value="DNA ENDONUCLEASE SMRA-RELATED"/>
    <property type="match status" value="1"/>
</dbReference>
<dbReference type="Proteomes" id="UP001057498">
    <property type="component" value="Chromosome"/>
</dbReference>
<reference evidence="3" key="1">
    <citation type="submission" date="2022-04" db="EMBL/GenBank/DDBJ databases">
        <title>Whole genome sequence of Sphaerotilus sp. FB-5.</title>
        <authorList>
            <person name="Takeda M."/>
            <person name="Narihara S."/>
            <person name="Akimoto M."/>
            <person name="Akimoto R."/>
            <person name="Nishiyashiki S."/>
            <person name="Murakami T."/>
        </authorList>
    </citation>
    <scope>NUCLEOTIDE SEQUENCE</scope>
    <source>
        <strain evidence="3">FB-5</strain>
    </source>
</reference>
<keyword evidence="4" id="KW-1185">Reference proteome</keyword>
<dbReference type="SUPFAM" id="SSF160443">
    <property type="entry name" value="SMR domain-like"/>
    <property type="match status" value="1"/>
</dbReference>
<dbReference type="EMBL" id="AP025730">
    <property type="protein sequence ID" value="BDI07547.1"/>
    <property type="molecule type" value="Genomic_DNA"/>
</dbReference>
<feature type="region of interest" description="Disordered" evidence="1">
    <location>
        <begin position="22"/>
        <end position="86"/>
    </location>
</feature>
<dbReference type="Pfam" id="PF01713">
    <property type="entry name" value="Smr"/>
    <property type="match status" value="1"/>
</dbReference>
<evidence type="ECO:0000313" key="4">
    <source>
        <dbReference type="Proteomes" id="UP001057498"/>
    </source>
</evidence>
<dbReference type="InterPro" id="IPR036063">
    <property type="entry name" value="Smr_dom_sf"/>
</dbReference>
<dbReference type="PANTHER" id="PTHR35562:SF2">
    <property type="entry name" value="DNA ENDONUCLEASE SMRA-RELATED"/>
    <property type="match status" value="1"/>
</dbReference>
<protein>
    <recommendedName>
        <fullName evidence="2">Smr domain-containing protein</fullName>
    </recommendedName>
</protein>
<dbReference type="RefSeq" id="WP_251970729.1">
    <property type="nucleotide sequence ID" value="NZ_AP025730.1"/>
</dbReference>
<dbReference type="SMART" id="SM00463">
    <property type="entry name" value="SMR"/>
    <property type="match status" value="1"/>
</dbReference>